<evidence type="ECO:0000313" key="1">
    <source>
        <dbReference type="EMBL" id="CAG8462126.1"/>
    </source>
</evidence>
<dbReference type="AlphaFoldDB" id="A0A9N8VVS0"/>
<dbReference type="OrthoDB" id="10410537at2759"/>
<gene>
    <name evidence="1" type="ORF">CPELLU_LOCUS673</name>
</gene>
<protein>
    <submittedName>
        <fullName evidence="1">23129_t:CDS:1</fullName>
    </submittedName>
</protein>
<organism evidence="1 2">
    <name type="scientific">Cetraspora pellucida</name>
    <dbReference type="NCBI Taxonomy" id="1433469"/>
    <lineage>
        <taxon>Eukaryota</taxon>
        <taxon>Fungi</taxon>
        <taxon>Fungi incertae sedis</taxon>
        <taxon>Mucoromycota</taxon>
        <taxon>Glomeromycotina</taxon>
        <taxon>Glomeromycetes</taxon>
        <taxon>Diversisporales</taxon>
        <taxon>Gigasporaceae</taxon>
        <taxon>Cetraspora</taxon>
    </lineage>
</organism>
<name>A0A9N8VVS0_9GLOM</name>
<dbReference type="EMBL" id="CAJVQA010000200">
    <property type="protein sequence ID" value="CAG8462126.1"/>
    <property type="molecule type" value="Genomic_DNA"/>
</dbReference>
<reference evidence="1" key="1">
    <citation type="submission" date="2021-06" db="EMBL/GenBank/DDBJ databases">
        <authorList>
            <person name="Kallberg Y."/>
            <person name="Tangrot J."/>
            <person name="Rosling A."/>
        </authorList>
    </citation>
    <scope>NUCLEOTIDE SEQUENCE</scope>
    <source>
        <strain evidence="1">FL966</strain>
    </source>
</reference>
<evidence type="ECO:0000313" key="2">
    <source>
        <dbReference type="Proteomes" id="UP000789759"/>
    </source>
</evidence>
<keyword evidence="2" id="KW-1185">Reference proteome</keyword>
<proteinExistence type="predicted"/>
<comment type="caution">
    <text evidence="1">The sequence shown here is derived from an EMBL/GenBank/DDBJ whole genome shotgun (WGS) entry which is preliminary data.</text>
</comment>
<dbReference type="Proteomes" id="UP000789759">
    <property type="component" value="Unassembled WGS sequence"/>
</dbReference>
<accession>A0A9N8VVS0</accession>
<sequence length="114" mass="13268">MVYNSLTSLNNTDEFYEKENEKLELEFNVELSSLLDAISDEELQKENIDFEIGCCIIAYISEGDVKHPELDKQRDIPTYLEQYNCEGTVQHNGYYPLIFSYNGDLVNLFHLENS</sequence>